<dbReference type="GO" id="GO:0016747">
    <property type="term" value="F:acyltransferase activity, transferring groups other than amino-acyl groups"/>
    <property type="evidence" value="ECO:0007669"/>
    <property type="project" value="InterPro"/>
</dbReference>
<evidence type="ECO:0000259" key="6">
    <source>
        <dbReference type="Pfam" id="PF00108"/>
    </source>
</evidence>
<dbReference type="PIRSF" id="PIRSF000429">
    <property type="entry name" value="Ac-CoA_Ac_transf"/>
    <property type="match status" value="1"/>
</dbReference>
<dbReference type="AlphaFoldDB" id="A0A8H9GCS2"/>
<comment type="similarity">
    <text evidence="1 5">Belongs to the thiolase-like superfamily. Thiolase family.</text>
</comment>
<evidence type="ECO:0000313" key="8">
    <source>
        <dbReference type="EMBL" id="GGM09664.1"/>
    </source>
</evidence>
<feature type="active site" description="Acyl-thioester intermediate" evidence="4">
    <location>
        <position position="98"/>
    </location>
</feature>
<dbReference type="InterPro" id="IPR050521">
    <property type="entry name" value="3-ketoacyl-CoA_Thiolase"/>
</dbReference>
<comment type="caution">
    <text evidence="8">The sequence shown here is derived from an EMBL/GenBank/DDBJ whole genome shotgun (WGS) entry which is preliminary data.</text>
</comment>
<keyword evidence="2 5" id="KW-0808">Transferase</keyword>
<dbReference type="EMBL" id="BMPT01000001">
    <property type="protein sequence ID" value="GGM09664.1"/>
    <property type="molecule type" value="Genomic_DNA"/>
</dbReference>
<dbReference type="InterPro" id="IPR016039">
    <property type="entry name" value="Thiolase-like"/>
</dbReference>
<feature type="active site" description="Proton acceptor" evidence="4">
    <location>
        <position position="391"/>
    </location>
</feature>
<dbReference type="SUPFAM" id="SSF53901">
    <property type="entry name" value="Thiolase-like"/>
    <property type="match status" value="2"/>
</dbReference>
<gene>
    <name evidence="8" type="ORF">GCM10010102_01900</name>
</gene>
<feature type="domain" description="Thiolase N-terminal" evidence="6">
    <location>
        <begin position="15"/>
        <end position="283"/>
    </location>
</feature>
<dbReference type="Pfam" id="PF00108">
    <property type="entry name" value="Thiolase_N"/>
    <property type="match status" value="1"/>
</dbReference>
<dbReference type="NCBIfam" id="NF006740">
    <property type="entry name" value="PRK09268.1"/>
    <property type="match status" value="1"/>
</dbReference>
<dbReference type="Gene3D" id="3.40.47.10">
    <property type="match status" value="1"/>
</dbReference>
<dbReference type="InterPro" id="IPR020617">
    <property type="entry name" value="Thiolase_C"/>
</dbReference>
<sequence>MSTTPSPVPSTREAVIIGGNRIPFSRAGKKYVRTSNQDMFTAALEGLVARFGLQGERLGEVAGGAVLKHSKNFNLVRESVLGSSLAPTTPAYDVQQACATGLEAAIAVTNKIKLGQIESAVAGGTDTVSDAPIVVSDRLRAALLDANHAKTTSAKIKALLAIRPKDLAPVSPSTGEPRTHLSMGEHQAITTAKWGITREAQDEIALASHQNLARAWEAGFFDDLVTPYKGLTRDDNLRADTSLEKLAKLRPVFGASLDSPATMTAGNSTPLTDGASTVLFSSREWAEERELPILAKFVDAETAAVDFVHGHEGLLMAPAAAVPRLLARNGLTLEDIDFFEIHEAFASTVLTTLAAWEDEEYCRTELGLDGAFGKVDRTRLNVNGSSLAAGHPFAATGGRIIATAAKLVSTKARETGQPARALISICAAGGLGAVALVESA</sequence>
<dbReference type="Pfam" id="PF02803">
    <property type="entry name" value="Thiolase_C"/>
    <property type="match status" value="1"/>
</dbReference>
<dbReference type="CDD" id="cd00751">
    <property type="entry name" value="thiolase"/>
    <property type="match status" value="1"/>
</dbReference>
<dbReference type="NCBIfam" id="TIGR01930">
    <property type="entry name" value="AcCoA-C-Actrans"/>
    <property type="match status" value="1"/>
</dbReference>
<feature type="domain" description="Thiolase C-terminal" evidence="7">
    <location>
        <begin position="292"/>
        <end position="438"/>
    </location>
</feature>
<reference evidence="8" key="2">
    <citation type="submission" date="2020-09" db="EMBL/GenBank/DDBJ databases">
        <authorList>
            <person name="Sun Q."/>
            <person name="Ohkuma M."/>
        </authorList>
    </citation>
    <scope>NUCLEOTIDE SEQUENCE</scope>
    <source>
        <strain evidence="8">JCM 3051</strain>
    </source>
</reference>
<dbReference type="PANTHER" id="PTHR42689:SF1">
    <property type="entry name" value="ACETYL-COA ACYLTRANSFERASE FADA2 (3-KETOACYL-COA THIOLASE) (BETA-KETOTHIOLASE)-RELATED"/>
    <property type="match status" value="1"/>
</dbReference>
<evidence type="ECO:0000256" key="4">
    <source>
        <dbReference type="PIRSR" id="PIRSR000429-1"/>
    </source>
</evidence>
<dbReference type="GO" id="GO:0005829">
    <property type="term" value="C:cytosol"/>
    <property type="evidence" value="ECO:0007669"/>
    <property type="project" value="TreeGrafter"/>
</dbReference>
<evidence type="ECO:0000256" key="2">
    <source>
        <dbReference type="ARBA" id="ARBA00022679"/>
    </source>
</evidence>
<dbReference type="InterPro" id="IPR002155">
    <property type="entry name" value="Thiolase"/>
</dbReference>
<evidence type="ECO:0000256" key="3">
    <source>
        <dbReference type="ARBA" id="ARBA00023315"/>
    </source>
</evidence>
<accession>A0A8H9GCS2</accession>
<evidence type="ECO:0000256" key="5">
    <source>
        <dbReference type="RuleBase" id="RU003557"/>
    </source>
</evidence>
<keyword evidence="9" id="KW-1185">Reference proteome</keyword>
<dbReference type="Proteomes" id="UP000655589">
    <property type="component" value="Unassembled WGS sequence"/>
</dbReference>
<organism evidence="8 9">
    <name type="scientific">Promicromonospora citrea</name>
    <dbReference type="NCBI Taxonomy" id="43677"/>
    <lineage>
        <taxon>Bacteria</taxon>
        <taxon>Bacillati</taxon>
        <taxon>Actinomycetota</taxon>
        <taxon>Actinomycetes</taxon>
        <taxon>Micrococcales</taxon>
        <taxon>Promicromonosporaceae</taxon>
        <taxon>Promicromonospora</taxon>
    </lineage>
</organism>
<proteinExistence type="inferred from homology"/>
<dbReference type="InterPro" id="IPR020616">
    <property type="entry name" value="Thiolase_N"/>
</dbReference>
<name>A0A8H9GCS2_9MICO</name>
<reference evidence="8" key="1">
    <citation type="journal article" date="2014" name="Int. J. Syst. Evol. Microbiol.">
        <title>Complete genome sequence of Corynebacterium casei LMG S-19264T (=DSM 44701T), isolated from a smear-ripened cheese.</title>
        <authorList>
            <consortium name="US DOE Joint Genome Institute (JGI-PGF)"/>
            <person name="Walter F."/>
            <person name="Albersmeier A."/>
            <person name="Kalinowski J."/>
            <person name="Ruckert C."/>
        </authorList>
    </citation>
    <scope>NUCLEOTIDE SEQUENCE</scope>
    <source>
        <strain evidence="8">JCM 3051</strain>
    </source>
</reference>
<dbReference type="RefSeq" id="WP_171107667.1">
    <property type="nucleotide sequence ID" value="NZ_BMPT01000001.1"/>
</dbReference>
<evidence type="ECO:0000256" key="1">
    <source>
        <dbReference type="ARBA" id="ARBA00010982"/>
    </source>
</evidence>
<keyword evidence="3 5" id="KW-0012">Acyltransferase</keyword>
<dbReference type="PANTHER" id="PTHR42689">
    <property type="entry name" value="ACETYL-COA ACYLTRANSFERASE FADA2 (3-KETOACYL-COA THIOLASE) (BETA-KETOTHIOLASE)-RELATED"/>
    <property type="match status" value="1"/>
</dbReference>
<protein>
    <submittedName>
        <fullName evidence="8">Acetyl-CoA acetyltransferase</fullName>
    </submittedName>
</protein>
<evidence type="ECO:0000313" key="9">
    <source>
        <dbReference type="Proteomes" id="UP000655589"/>
    </source>
</evidence>
<feature type="active site" description="Proton acceptor" evidence="4">
    <location>
        <position position="426"/>
    </location>
</feature>
<evidence type="ECO:0000259" key="7">
    <source>
        <dbReference type="Pfam" id="PF02803"/>
    </source>
</evidence>